<name>A0A1H5ZNL4_9VIBR</name>
<keyword evidence="3" id="KW-1185">Reference proteome</keyword>
<proteinExistence type="predicted"/>
<evidence type="ECO:0000313" key="3">
    <source>
        <dbReference type="Proteomes" id="UP000236721"/>
    </source>
</evidence>
<dbReference type="InterPro" id="IPR008769">
    <property type="entry name" value="PhaF_PhaI"/>
</dbReference>
<feature type="region of interest" description="Disordered" evidence="1">
    <location>
        <begin position="120"/>
        <end position="210"/>
    </location>
</feature>
<dbReference type="EMBL" id="FNVG01000012">
    <property type="protein sequence ID" value="SEG37257.1"/>
    <property type="molecule type" value="Genomic_DNA"/>
</dbReference>
<accession>A0A1H5ZNL4</accession>
<gene>
    <name evidence="2" type="ORF">SAMN04488244_11252</name>
</gene>
<organism evidence="2 3">
    <name type="scientific">Vibrio hangzhouensis</name>
    <dbReference type="NCBI Taxonomy" id="462991"/>
    <lineage>
        <taxon>Bacteria</taxon>
        <taxon>Pseudomonadati</taxon>
        <taxon>Pseudomonadota</taxon>
        <taxon>Gammaproteobacteria</taxon>
        <taxon>Vibrionales</taxon>
        <taxon>Vibrionaceae</taxon>
        <taxon>Vibrio</taxon>
    </lineage>
</organism>
<dbReference type="Pfam" id="PF05597">
    <property type="entry name" value="Phasin"/>
    <property type="match status" value="1"/>
</dbReference>
<feature type="compositionally biased region" description="Low complexity" evidence="1">
    <location>
        <begin position="127"/>
        <end position="150"/>
    </location>
</feature>
<evidence type="ECO:0000313" key="2">
    <source>
        <dbReference type="EMBL" id="SEG37257.1"/>
    </source>
</evidence>
<dbReference type="Proteomes" id="UP000236721">
    <property type="component" value="Unassembled WGS sequence"/>
</dbReference>
<dbReference type="AlphaFoldDB" id="A0A1H5ZNL4"/>
<sequence length="210" mass="22460">MGIFSRSAADNEKSVESMRETMMYNIWLAGLGAYAKSAEEVNQISGRGRSVFEDLLERGRAIEKQQKERAYTSRSQAAVAMEERLHQMVQKVTGVDSYKLNQVDDKLDRLTEQVELLLKQSQDQKESSPAATSAANTAAKAPPAKPAAKTAKAKPRAASGVARRKAPASKAKAANAPASKAKVTTAPASEAKATNAPVSKPKTATTEKAE</sequence>
<evidence type="ECO:0000256" key="1">
    <source>
        <dbReference type="SAM" id="MobiDB-lite"/>
    </source>
</evidence>
<dbReference type="RefSeq" id="WP_103880811.1">
    <property type="nucleotide sequence ID" value="NZ_FNVG01000012.1"/>
</dbReference>
<feature type="compositionally biased region" description="Low complexity" evidence="1">
    <location>
        <begin position="168"/>
        <end position="182"/>
    </location>
</feature>
<protein>
    <recommendedName>
        <fullName evidence="4">Poly(Hydroxyalkanoate) granule-associated protein</fullName>
    </recommendedName>
</protein>
<dbReference type="OrthoDB" id="5801582at2"/>
<evidence type="ECO:0008006" key="4">
    <source>
        <dbReference type="Google" id="ProtNLM"/>
    </source>
</evidence>
<reference evidence="3" key="1">
    <citation type="submission" date="2016-10" db="EMBL/GenBank/DDBJ databases">
        <authorList>
            <person name="Varghese N."/>
            <person name="Submissions S."/>
        </authorList>
    </citation>
    <scope>NUCLEOTIDE SEQUENCE [LARGE SCALE GENOMIC DNA]</scope>
    <source>
        <strain evidence="3">CGMCC 1.7062</strain>
    </source>
</reference>